<comment type="caution">
    <text evidence="10">The sequence shown here is derived from an EMBL/GenBank/DDBJ whole genome shotgun (WGS) entry which is preliminary data.</text>
</comment>
<proteinExistence type="inferred from homology"/>
<evidence type="ECO:0000256" key="1">
    <source>
        <dbReference type="ARBA" id="ARBA00022490"/>
    </source>
</evidence>
<keyword evidence="5" id="KW-0819">tRNA processing</keyword>
<evidence type="ECO:0000256" key="3">
    <source>
        <dbReference type="ARBA" id="ARBA00022679"/>
    </source>
</evidence>
<evidence type="ECO:0000313" key="10">
    <source>
        <dbReference type="EMBL" id="KAG9508753.1"/>
    </source>
</evidence>
<evidence type="ECO:0000259" key="9">
    <source>
        <dbReference type="Pfam" id="PF01728"/>
    </source>
</evidence>
<evidence type="ECO:0000256" key="5">
    <source>
        <dbReference type="ARBA" id="ARBA00022694"/>
    </source>
</evidence>
<feature type="non-terminal residue" evidence="10">
    <location>
        <position position="1"/>
    </location>
</feature>
<dbReference type="EMBL" id="JAIFTH010001014">
    <property type="protein sequence ID" value="KAG9508753.1"/>
    <property type="molecule type" value="Genomic_DNA"/>
</dbReference>
<keyword evidence="4" id="KW-0949">S-adenosyl-L-methionine</keyword>
<organism evidence="10 11">
    <name type="scientific">Fragariocoptes setiger</name>
    <dbReference type="NCBI Taxonomy" id="1670756"/>
    <lineage>
        <taxon>Eukaryota</taxon>
        <taxon>Metazoa</taxon>
        <taxon>Ecdysozoa</taxon>
        <taxon>Arthropoda</taxon>
        <taxon>Chelicerata</taxon>
        <taxon>Arachnida</taxon>
        <taxon>Acari</taxon>
        <taxon>Acariformes</taxon>
        <taxon>Trombidiformes</taxon>
        <taxon>Prostigmata</taxon>
        <taxon>Eupodina</taxon>
        <taxon>Eriophyoidea</taxon>
        <taxon>Phytoptidae</taxon>
        <taxon>Fragariocoptes</taxon>
    </lineage>
</organism>
<gene>
    <name evidence="10" type="primary">FTSJ1</name>
    <name evidence="10" type="ORF">GZH46_02745</name>
</gene>
<dbReference type="Gene3D" id="3.40.50.150">
    <property type="entry name" value="Vaccinia Virus protein VP39"/>
    <property type="match status" value="1"/>
</dbReference>
<protein>
    <recommendedName>
        <fullName evidence="6">tRNA (cytidine(32)/guanosine(34)-2'-O)-methyltransferase</fullName>
        <ecNumber evidence="6">2.1.1.205</ecNumber>
    </recommendedName>
</protein>
<keyword evidence="3" id="KW-0808">Transferase</keyword>
<dbReference type="HAMAP" id="MF_03162">
    <property type="entry name" value="RNA_methyltr_E_TRM7"/>
    <property type="match status" value="1"/>
</dbReference>
<feature type="domain" description="Ribosomal RNA methyltransferase FtsJ" evidence="9">
    <location>
        <begin position="21"/>
        <end position="214"/>
    </location>
</feature>
<evidence type="ECO:0000313" key="11">
    <source>
        <dbReference type="Proteomes" id="UP000825002"/>
    </source>
</evidence>
<name>A0ABQ7S5W6_9ACAR</name>
<evidence type="ECO:0000256" key="6">
    <source>
        <dbReference type="ARBA" id="ARBA00035677"/>
    </source>
</evidence>
<dbReference type="PANTHER" id="PTHR10920">
    <property type="entry name" value="RIBOSOMAL RNA METHYLTRANSFERASE"/>
    <property type="match status" value="1"/>
</dbReference>
<dbReference type="HAMAP" id="MF_01547">
    <property type="entry name" value="RNA_methyltr_E"/>
    <property type="match status" value="1"/>
</dbReference>
<dbReference type="PANTHER" id="PTHR10920:SF12">
    <property type="entry name" value="TRNA (CYTIDINE(32)_GUANOSINE(34)-2'-O)-METHYLTRANSFERASE-RELATED"/>
    <property type="match status" value="1"/>
</dbReference>
<dbReference type="Pfam" id="PF01728">
    <property type="entry name" value="FtsJ"/>
    <property type="match status" value="1"/>
</dbReference>
<comment type="catalytic activity">
    <reaction evidence="7">
        <text>cytidine(32)/guanosine(34) in tRNA + 2 S-adenosyl-L-methionine = 2'-O-methylcytidine(32)/2'-O-methylguanosine(34) in tRNA + 2 S-adenosyl-L-homocysteine + 2 H(+)</text>
        <dbReference type="Rhea" id="RHEA:42396"/>
        <dbReference type="Rhea" id="RHEA-COMP:10246"/>
        <dbReference type="Rhea" id="RHEA-COMP:10247"/>
        <dbReference type="ChEBI" id="CHEBI:15378"/>
        <dbReference type="ChEBI" id="CHEBI:57856"/>
        <dbReference type="ChEBI" id="CHEBI:59789"/>
        <dbReference type="ChEBI" id="CHEBI:74269"/>
        <dbReference type="ChEBI" id="CHEBI:74445"/>
        <dbReference type="ChEBI" id="CHEBI:74495"/>
        <dbReference type="ChEBI" id="CHEBI:82748"/>
        <dbReference type="EC" id="2.1.1.205"/>
    </reaction>
</comment>
<evidence type="ECO:0000256" key="4">
    <source>
        <dbReference type="ARBA" id="ARBA00022691"/>
    </source>
</evidence>
<keyword evidence="1" id="KW-0963">Cytoplasm</keyword>
<feature type="region of interest" description="Disordered" evidence="8">
    <location>
        <begin position="340"/>
        <end position="366"/>
    </location>
</feature>
<dbReference type="SUPFAM" id="SSF53335">
    <property type="entry name" value="S-adenosyl-L-methionine-dependent methyltransferases"/>
    <property type="match status" value="1"/>
</dbReference>
<evidence type="ECO:0000256" key="2">
    <source>
        <dbReference type="ARBA" id="ARBA00022603"/>
    </source>
</evidence>
<evidence type="ECO:0000256" key="8">
    <source>
        <dbReference type="SAM" id="MobiDB-lite"/>
    </source>
</evidence>
<keyword evidence="11" id="KW-1185">Reference proteome</keyword>
<dbReference type="Proteomes" id="UP000825002">
    <property type="component" value="Unassembled WGS sequence"/>
</dbReference>
<dbReference type="InterPro" id="IPR029063">
    <property type="entry name" value="SAM-dependent_MTases_sf"/>
</dbReference>
<dbReference type="EC" id="2.1.1.205" evidence="6"/>
<dbReference type="InterPro" id="IPR028590">
    <property type="entry name" value="RNA_methyltr_E_TRM7"/>
</dbReference>
<evidence type="ECO:0000256" key="7">
    <source>
        <dbReference type="ARBA" id="ARBA00048902"/>
    </source>
</evidence>
<sequence length="366" mass="41316">MGKCSKDKRDIFYRLAKEEGWRARSAFKLLQIDQQFDIFEGVTRAVDLCAAPGSWSQVLSRRLNPKDTTKEDSIPSTNNEKDSTKIVSVDIQTMAPIEGVIQITGDITSVDTANEIISHFEGKKAQLVVCDGAPDVTGQHDLDEYLQAQLLLAALNITTFIIEEGGTFVAKIFRGRDILLLVSQLRTFFSRVIVVKPRSSRTSSIESFVVCSEFFLPIGYKPHMFSIFTDLKSDEYFKSLMDEPGKSPEEKKISKINRDLIPFLICGDMDGMDPDKVHDIGNNHTVRTCNQPPIHPPYETAMKLKGCQDPGWCQMLGGCKRWVKHGRCMRSNVWQKLEGCQRPTGERSQSMTSIREEPSIQRRKST</sequence>
<dbReference type="InterPro" id="IPR002877">
    <property type="entry name" value="RNA_MeTrfase_FtsJ_dom"/>
</dbReference>
<accession>A0ABQ7S5W6</accession>
<dbReference type="InterPro" id="IPR050082">
    <property type="entry name" value="RNA_methyltr_RlmE"/>
</dbReference>
<reference evidence="10 11" key="1">
    <citation type="submission" date="2020-10" db="EMBL/GenBank/DDBJ databases">
        <authorList>
            <person name="Klimov P.B."/>
            <person name="Dyachkov S.M."/>
            <person name="Chetverikov P.E."/>
        </authorList>
    </citation>
    <scope>NUCLEOTIDE SEQUENCE [LARGE SCALE GENOMIC DNA]</scope>
    <source>
        <strain evidence="10">BMOC 18-1129-001#AD2665</strain>
        <tissue evidence="10">Entire mites</tissue>
    </source>
</reference>
<dbReference type="InterPro" id="IPR015507">
    <property type="entry name" value="rRNA-MeTfrase_E"/>
</dbReference>
<keyword evidence="2" id="KW-0489">Methyltransferase</keyword>